<dbReference type="EMBL" id="JBAWTH010000002">
    <property type="protein sequence ID" value="KAL2292773.1"/>
    <property type="molecule type" value="Genomic_DNA"/>
</dbReference>
<sequence>MAFTTAQEVAALFLTPVLSCLLSNHCIQIRNHNTGNIPVREAQEISIQNQLSPHHTTVTDRQRSTCRPVPGRQVEEICQQPCMPIRWVVCTLQGFWKPLSSSQERD</sequence>
<feature type="chain" id="PRO_5045798361" description="Secreted protein" evidence="1">
    <location>
        <begin position="20"/>
        <end position="106"/>
    </location>
</feature>
<dbReference type="Proteomes" id="UP001600888">
    <property type="component" value="Unassembled WGS sequence"/>
</dbReference>
<protein>
    <recommendedName>
        <fullName evidence="4">Secreted protein</fullName>
    </recommendedName>
</protein>
<reference evidence="2 3" key="1">
    <citation type="submission" date="2024-03" db="EMBL/GenBank/DDBJ databases">
        <title>A high-quality draft genome sequence of Diaporthe vaccinii, a causative agent of upright dieback and viscid rot disease in cranberry plants.</title>
        <authorList>
            <person name="Sarrasin M."/>
            <person name="Lang B.F."/>
            <person name="Burger G."/>
        </authorList>
    </citation>
    <scope>NUCLEOTIDE SEQUENCE [LARGE SCALE GENOMIC DNA]</scope>
    <source>
        <strain evidence="2 3">IS7</strain>
    </source>
</reference>
<evidence type="ECO:0000313" key="2">
    <source>
        <dbReference type="EMBL" id="KAL2292773.1"/>
    </source>
</evidence>
<comment type="caution">
    <text evidence="2">The sequence shown here is derived from an EMBL/GenBank/DDBJ whole genome shotgun (WGS) entry which is preliminary data.</text>
</comment>
<evidence type="ECO:0008006" key="4">
    <source>
        <dbReference type="Google" id="ProtNLM"/>
    </source>
</evidence>
<accession>A0ABR4FDK3</accession>
<name>A0ABR4FDK3_9PEZI</name>
<gene>
    <name evidence="2" type="ORF">FJTKL_07841</name>
</gene>
<keyword evidence="3" id="KW-1185">Reference proteome</keyword>
<feature type="signal peptide" evidence="1">
    <location>
        <begin position="1"/>
        <end position="19"/>
    </location>
</feature>
<evidence type="ECO:0000256" key="1">
    <source>
        <dbReference type="SAM" id="SignalP"/>
    </source>
</evidence>
<evidence type="ECO:0000313" key="3">
    <source>
        <dbReference type="Proteomes" id="UP001600888"/>
    </source>
</evidence>
<organism evidence="2 3">
    <name type="scientific">Diaporthe vaccinii</name>
    <dbReference type="NCBI Taxonomy" id="105482"/>
    <lineage>
        <taxon>Eukaryota</taxon>
        <taxon>Fungi</taxon>
        <taxon>Dikarya</taxon>
        <taxon>Ascomycota</taxon>
        <taxon>Pezizomycotina</taxon>
        <taxon>Sordariomycetes</taxon>
        <taxon>Sordariomycetidae</taxon>
        <taxon>Diaporthales</taxon>
        <taxon>Diaporthaceae</taxon>
        <taxon>Diaporthe</taxon>
        <taxon>Diaporthe eres species complex</taxon>
    </lineage>
</organism>
<proteinExistence type="predicted"/>
<keyword evidence="1" id="KW-0732">Signal</keyword>